<dbReference type="InterPro" id="IPR005824">
    <property type="entry name" value="KOW"/>
</dbReference>
<comment type="similarity">
    <text evidence="1">Belongs to the SPT5 family.</text>
</comment>
<evidence type="ECO:0000259" key="7">
    <source>
        <dbReference type="SMART" id="SM00739"/>
    </source>
</evidence>
<accession>A0A9P5YKC7</accession>
<evidence type="ECO:0000256" key="5">
    <source>
        <dbReference type="ARBA" id="ARBA00031006"/>
    </source>
</evidence>
<dbReference type="InterPro" id="IPR036735">
    <property type="entry name" value="NGN_dom_sf"/>
</dbReference>
<dbReference type="GO" id="GO:0032784">
    <property type="term" value="P:regulation of DNA-templated transcription elongation"/>
    <property type="evidence" value="ECO:0007669"/>
    <property type="project" value="InterPro"/>
</dbReference>
<organism evidence="8 9">
    <name type="scientific">Pholiota conissans</name>
    <dbReference type="NCBI Taxonomy" id="109636"/>
    <lineage>
        <taxon>Eukaryota</taxon>
        <taxon>Fungi</taxon>
        <taxon>Dikarya</taxon>
        <taxon>Basidiomycota</taxon>
        <taxon>Agaricomycotina</taxon>
        <taxon>Agaricomycetes</taxon>
        <taxon>Agaricomycetidae</taxon>
        <taxon>Agaricales</taxon>
        <taxon>Agaricineae</taxon>
        <taxon>Strophariaceae</taxon>
        <taxon>Pholiota</taxon>
    </lineage>
</organism>
<dbReference type="PANTHER" id="PTHR11125:SF7">
    <property type="entry name" value="TRANSCRIPTION ELONGATION FACTOR SPT5"/>
    <property type="match status" value="1"/>
</dbReference>
<comment type="caution">
    <text evidence="8">The sequence shown here is derived from an EMBL/GenBank/DDBJ whole genome shotgun (WGS) entry which is preliminary data.</text>
</comment>
<evidence type="ECO:0000256" key="1">
    <source>
        <dbReference type="ARBA" id="ARBA00006956"/>
    </source>
</evidence>
<evidence type="ECO:0000256" key="2">
    <source>
        <dbReference type="ARBA" id="ARBA00023163"/>
    </source>
</evidence>
<dbReference type="GO" id="GO:0032044">
    <property type="term" value="C:DSIF complex"/>
    <property type="evidence" value="ECO:0007669"/>
    <property type="project" value="TreeGrafter"/>
</dbReference>
<dbReference type="Pfam" id="PF00467">
    <property type="entry name" value="KOW"/>
    <property type="match status" value="1"/>
</dbReference>
<evidence type="ECO:0000256" key="6">
    <source>
        <dbReference type="SAM" id="MobiDB-lite"/>
    </source>
</evidence>
<protein>
    <recommendedName>
        <fullName evidence="4">Chromatin elongation factor SPT5</fullName>
    </recommendedName>
    <alternativeName>
        <fullName evidence="5">Chromatin elongation factor spt5</fullName>
    </alternativeName>
</protein>
<dbReference type="EMBL" id="MU155877">
    <property type="protein sequence ID" value="KAF9470697.1"/>
    <property type="molecule type" value="Genomic_DNA"/>
</dbReference>
<comment type="function">
    <text evidence="3">The SPT4-SPT5 complex mediates both activation and inhibition of transcription elongation, and plays a role in pre-mRNA processing. This complex seems to be important for the stability of the RNA polymerase II elongation machinery on the chromatin template but not for the inherent ability of this machinery to translocate down the gene.</text>
</comment>
<gene>
    <name evidence="8" type="ORF">BDN70DRAFT_939501</name>
</gene>
<dbReference type="AlphaFoldDB" id="A0A9P5YKC7"/>
<feature type="region of interest" description="Disordered" evidence="6">
    <location>
        <begin position="533"/>
        <end position="553"/>
    </location>
</feature>
<evidence type="ECO:0000313" key="8">
    <source>
        <dbReference type="EMBL" id="KAF9470697.1"/>
    </source>
</evidence>
<dbReference type="InterPro" id="IPR008991">
    <property type="entry name" value="Translation_prot_SH3-like_sf"/>
</dbReference>
<evidence type="ECO:0000256" key="3">
    <source>
        <dbReference type="ARBA" id="ARBA00024691"/>
    </source>
</evidence>
<feature type="domain" description="KOW" evidence="7">
    <location>
        <begin position="314"/>
        <end position="338"/>
    </location>
</feature>
<dbReference type="SUPFAM" id="SSF50104">
    <property type="entry name" value="Translation proteins SH3-like domain"/>
    <property type="match status" value="1"/>
</dbReference>
<dbReference type="GO" id="GO:0003729">
    <property type="term" value="F:mRNA binding"/>
    <property type="evidence" value="ECO:0007669"/>
    <property type="project" value="TreeGrafter"/>
</dbReference>
<dbReference type="Gene3D" id="3.30.70.940">
    <property type="entry name" value="NusG, N-terminal domain"/>
    <property type="match status" value="1"/>
</dbReference>
<dbReference type="InterPro" id="IPR039659">
    <property type="entry name" value="SPT5"/>
</dbReference>
<sequence length="754" mass="84711">MEDDEEEEWELQEQFIDDVEVTDDESSVVHNTGHPSKERILDEFFEGILTRAAKNRIPRASYTQDKYGRYRADVDEPIDYARIGGDKCKLWRVTCQIGSEINVVLALFDTAQEKHQLRSAFTRDAIRGCVYLECDMNNALLSLLERTVGIRRNRQGISRKRIQLEDSLDLLRMNPIKDSVKAGEWIEIKRRIYKGDVGMASAIWSWGVEVLLIPQVLYEPLNPKRKMTLAKPTAKLFDPKEYEVAFPGNLRRLANGSYSLGSLKITAGLLLKTYDHHSISSRVSSIPWSSFSMFALCGHPNIKVNHLPRPREWCFEEGDQIMVLSTGRKAQILSVRSDYVEVNFGEEGMHNIAWRDIRKDWTVGDLVLVKSGNFAGYKGWIVDLNEETATILEKMDKKIDIDSVQAHVNCLARTENAFLFSSEAPDVISKTPSFRLNRHRWCGCEVIISKPGHPRKGERAEIADVLLGQKTSSGMCLQLRMLQYDPASQYGRVKVVVDSEDVINALTLLLLKDDDTPKMASVHLQQATSSFNSECDGSSTPLSNEFSSTPAWDPSSTTPLDNLSWQSHAWNGFEKADASSHLSQASQQPSDQTVMASSSIPRHYLLDVALANAKLTAAVNGGGHNIKELTILFELIGGQISLRYIKHNTKHILQPEWITPKQPSATQHNGLLIVIKGEHRGKYARRITHDNTSTGPVIVLAAVVPEEGKADVLTGEQFRLSTEFLGIPVESKESKALNKHVMDSLRAPFLKKRH</sequence>
<reference evidence="8" key="1">
    <citation type="submission" date="2020-11" db="EMBL/GenBank/DDBJ databases">
        <authorList>
            <consortium name="DOE Joint Genome Institute"/>
            <person name="Ahrendt S."/>
            <person name="Riley R."/>
            <person name="Andreopoulos W."/>
            <person name="Labutti K."/>
            <person name="Pangilinan J."/>
            <person name="Ruiz-Duenas F.J."/>
            <person name="Barrasa J.M."/>
            <person name="Sanchez-Garcia M."/>
            <person name="Camarero S."/>
            <person name="Miyauchi S."/>
            <person name="Serrano A."/>
            <person name="Linde D."/>
            <person name="Babiker R."/>
            <person name="Drula E."/>
            <person name="Ayuso-Fernandez I."/>
            <person name="Pacheco R."/>
            <person name="Padilla G."/>
            <person name="Ferreira P."/>
            <person name="Barriuso J."/>
            <person name="Kellner H."/>
            <person name="Castanera R."/>
            <person name="Alfaro M."/>
            <person name="Ramirez L."/>
            <person name="Pisabarro A.G."/>
            <person name="Kuo A."/>
            <person name="Tritt A."/>
            <person name="Lipzen A."/>
            <person name="He G."/>
            <person name="Yan M."/>
            <person name="Ng V."/>
            <person name="Cullen D."/>
            <person name="Martin F."/>
            <person name="Rosso M.-N."/>
            <person name="Henrissat B."/>
            <person name="Hibbett D."/>
            <person name="Martinez A.T."/>
            <person name="Grigoriev I.V."/>
        </authorList>
    </citation>
    <scope>NUCLEOTIDE SEQUENCE</scope>
    <source>
        <strain evidence="8">CIRM-BRFM 674</strain>
    </source>
</reference>
<feature type="domain" description="KOW" evidence="7">
    <location>
        <begin position="360"/>
        <end position="387"/>
    </location>
</feature>
<dbReference type="Pfam" id="PF03439">
    <property type="entry name" value="Spt5-NGN"/>
    <property type="match status" value="1"/>
</dbReference>
<keyword evidence="9" id="KW-1185">Reference proteome</keyword>
<dbReference type="PANTHER" id="PTHR11125">
    <property type="entry name" value="SUPPRESSOR OF TY 5"/>
    <property type="match status" value="1"/>
</dbReference>
<dbReference type="GO" id="GO:0006357">
    <property type="term" value="P:regulation of transcription by RNA polymerase II"/>
    <property type="evidence" value="ECO:0007669"/>
    <property type="project" value="InterPro"/>
</dbReference>
<dbReference type="InterPro" id="IPR005100">
    <property type="entry name" value="NGN-domain"/>
</dbReference>
<dbReference type="GO" id="GO:0006368">
    <property type="term" value="P:transcription elongation by RNA polymerase II"/>
    <property type="evidence" value="ECO:0007669"/>
    <property type="project" value="TreeGrafter"/>
</dbReference>
<evidence type="ECO:0000256" key="4">
    <source>
        <dbReference type="ARBA" id="ARBA00029865"/>
    </source>
</evidence>
<dbReference type="Proteomes" id="UP000807469">
    <property type="component" value="Unassembled WGS sequence"/>
</dbReference>
<dbReference type="OrthoDB" id="3048815at2759"/>
<evidence type="ECO:0000313" key="9">
    <source>
        <dbReference type="Proteomes" id="UP000807469"/>
    </source>
</evidence>
<proteinExistence type="inferred from homology"/>
<dbReference type="SMART" id="SM00739">
    <property type="entry name" value="KOW"/>
    <property type="match status" value="2"/>
</dbReference>
<name>A0A9P5YKC7_9AGAR</name>
<keyword evidence="2" id="KW-0804">Transcription</keyword>